<dbReference type="Proteomes" id="UP000266861">
    <property type="component" value="Unassembled WGS sequence"/>
</dbReference>
<protein>
    <submittedName>
        <fullName evidence="1">Uncharacterized protein</fullName>
    </submittedName>
</protein>
<dbReference type="AlphaFoldDB" id="A0A397IVB9"/>
<organism evidence="1 2">
    <name type="scientific">Diversispora epigaea</name>
    <dbReference type="NCBI Taxonomy" id="1348612"/>
    <lineage>
        <taxon>Eukaryota</taxon>
        <taxon>Fungi</taxon>
        <taxon>Fungi incertae sedis</taxon>
        <taxon>Mucoromycota</taxon>
        <taxon>Glomeromycotina</taxon>
        <taxon>Glomeromycetes</taxon>
        <taxon>Diversisporales</taxon>
        <taxon>Diversisporaceae</taxon>
        <taxon>Diversispora</taxon>
    </lineage>
</organism>
<keyword evidence="2" id="KW-1185">Reference proteome</keyword>
<dbReference type="EMBL" id="PQFF01000149">
    <property type="protein sequence ID" value="RHZ78632.1"/>
    <property type="molecule type" value="Genomic_DNA"/>
</dbReference>
<gene>
    <name evidence="1" type="ORF">Glove_158g131</name>
</gene>
<reference evidence="1 2" key="1">
    <citation type="submission" date="2018-08" db="EMBL/GenBank/DDBJ databases">
        <title>Genome and evolution of the arbuscular mycorrhizal fungus Diversispora epigaea (formerly Glomus versiforme) and its bacterial endosymbionts.</title>
        <authorList>
            <person name="Sun X."/>
            <person name="Fei Z."/>
            <person name="Harrison M."/>
        </authorList>
    </citation>
    <scope>NUCLEOTIDE SEQUENCE [LARGE SCALE GENOMIC DNA]</scope>
    <source>
        <strain evidence="1 2">IT104</strain>
    </source>
</reference>
<accession>A0A397IVB9</accession>
<comment type="caution">
    <text evidence="1">The sequence shown here is derived from an EMBL/GenBank/DDBJ whole genome shotgun (WGS) entry which is preliminary data.</text>
</comment>
<name>A0A397IVB9_9GLOM</name>
<evidence type="ECO:0000313" key="1">
    <source>
        <dbReference type="EMBL" id="RHZ78632.1"/>
    </source>
</evidence>
<sequence>MILDNLLEIINLKCTSSYQGVRLSLDMYCAGNGHCTIEDARQLACMDHSVQNVLIESLTLLNIASKATNGQFNNIKNDTRCPNIIKNCAVKMYQKNRYSEFLKTPEHLRELGLIE</sequence>
<evidence type="ECO:0000313" key="2">
    <source>
        <dbReference type="Proteomes" id="UP000266861"/>
    </source>
</evidence>
<proteinExistence type="predicted"/>